<accession>A0AAD8C469</accession>
<name>A0AAD8C469_BIOPF</name>
<protein>
    <submittedName>
        <fullName evidence="1">Uncharacterized protein</fullName>
    </submittedName>
</protein>
<reference evidence="1" key="2">
    <citation type="submission" date="2023-04" db="EMBL/GenBank/DDBJ databases">
        <authorList>
            <person name="Bu L."/>
            <person name="Lu L."/>
            <person name="Laidemitt M.R."/>
            <person name="Zhang S.M."/>
            <person name="Mutuku M."/>
            <person name="Mkoji G."/>
            <person name="Steinauer M."/>
            <person name="Loker E.S."/>
        </authorList>
    </citation>
    <scope>NUCLEOTIDE SEQUENCE</scope>
    <source>
        <strain evidence="1">KasaAsao</strain>
        <tissue evidence="1">Whole Snail</tissue>
    </source>
</reference>
<dbReference type="Proteomes" id="UP001233172">
    <property type="component" value="Unassembled WGS sequence"/>
</dbReference>
<dbReference type="EMBL" id="JASAOG010000012">
    <property type="protein sequence ID" value="KAK0065920.1"/>
    <property type="molecule type" value="Genomic_DNA"/>
</dbReference>
<organism evidence="1 2">
    <name type="scientific">Biomphalaria pfeifferi</name>
    <name type="common">Bloodfluke planorb</name>
    <name type="synonym">Freshwater snail</name>
    <dbReference type="NCBI Taxonomy" id="112525"/>
    <lineage>
        <taxon>Eukaryota</taxon>
        <taxon>Metazoa</taxon>
        <taxon>Spiralia</taxon>
        <taxon>Lophotrochozoa</taxon>
        <taxon>Mollusca</taxon>
        <taxon>Gastropoda</taxon>
        <taxon>Heterobranchia</taxon>
        <taxon>Euthyneura</taxon>
        <taxon>Panpulmonata</taxon>
        <taxon>Hygrophila</taxon>
        <taxon>Lymnaeoidea</taxon>
        <taxon>Planorbidae</taxon>
        <taxon>Biomphalaria</taxon>
    </lineage>
</organism>
<reference evidence="1" key="1">
    <citation type="journal article" date="2023" name="PLoS Negl. Trop. Dis.">
        <title>A genome sequence for Biomphalaria pfeifferi, the major vector snail for the human-infecting parasite Schistosoma mansoni.</title>
        <authorList>
            <person name="Bu L."/>
            <person name="Lu L."/>
            <person name="Laidemitt M.R."/>
            <person name="Zhang S.M."/>
            <person name="Mutuku M."/>
            <person name="Mkoji G."/>
            <person name="Steinauer M."/>
            <person name="Loker E.S."/>
        </authorList>
    </citation>
    <scope>NUCLEOTIDE SEQUENCE</scope>
    <source>
        <strain evidence="1">KasaAsao</strain>
    </source>
</reference>
<dbReference type="AlphaFoldDB" id="A0AAD8C469"/>
<evidence type="ECO:0000313" key="2">
    <source>
        <dbReference type="Proteomes" id="UP001233172"/>
    </source>
</evidence>
<gene>
    <name evidence="1" type="ORF">Bpfe_004717</name>
</gene>
<keyword evidence="2" id="KW-1185">Reference proteome</keyword>
<sequence>MSGIIMVPLGQQESQVEHLKIIPLGLQESQVEHLKIIPLGLQESQVEHLKIIPLGQQESQVEHSMRMLLAGRGLKCCRFLCHIQWVSQ</sequence>
<comment type="caution">
    <text evidence="1">The sequence shown here is derived from an EMBL/GenBank/DDBJ whole genome shotgun (WGS) entry which is preliminary data.</text>
</comment>
<proteinExistence type="predicted"/>
<evidence type="ECO:0000313" key="1">
    <source>
        <dbReference type="EMBL" id="KAK0065920.1"/>
    </source>
</evidence>